<dbReference type="Proteomes" id="UP000248584">
    <property type="component" value="Unassembled WGS sequence"/>
</dbReference>
<evidence type="ECO:0000313" key="1">
    <source>
        <dbReference type="EMBL" id="PZX37061.1"/>
    </source>
</evidence>
<sequence length="288" mass="33494">MAKKKESEKPLKNENTEERKKCGIVMPISAIDGLSSEHWKDVLSIITDAVSMSDFDANLVSNGSDVGVIQKRIIQNLYKNPIVVCDVSAKNPNVMFELGLRLAFDKPTIIIKDDKTNYSFDTSPIEHLEYPRDLRFNEIVKFKKELSQKIIATHTASQENPNYTTFLKHFGEYKITNIEETEISSDKYILESIESLRKEMIMMRRHNSNNSININEFLEKDELREIVYKTKLKEYLSLKDLANDYEITSKDLEDDFVEFLASFSEIRSLIRTKNELRDFVDKKLELPF</sequence>
<dbReference type="EMBL" id="QKZR01000007">
    <property type="protein sequence ID" value="PZX37061.1"/>
    <property type="molecule type" value="Genomic_DNA"/>
</dbReference>
<evidence type="ECO:0008006" key="3">
    <source>
        <dbReference type="Google" id="ProtNLM"/>
    </source>
</evidence>
<accession>A0ABX5PUF7</accession>
<protein>
    <recommendedName>
        <fullName evidence="3">RNA helicase</fullName>
    </recommendedName>
</protein>
<keyword evidence="2" id="KW-1185">Reference proteome</keyword>
<dbReference type="RefSeq" id="WP_111474779.1">
    <property type="nucleotide sequence ID" value="NZ_QKZR01000007.1"/>
</dbReference>
<proteinExistence type="predicted"/>
<gene>
    <name evidence="1" type="ORF">LX97_03083</name>
</gene>
<name>A0ABX5PUF7_9FLAO</name>
<comment type="caution">
    <text evidence="1">The sequence shown here is derived from an EMBL/GenBank/DDBJ whole genome shotgun (WGS) entry which is preliminary data.</text>
</comment>
<organism evidence="1 2">
    <name type="scientific">Nonlabens dokdonensis</name>
    <dbReference type="NCBI Taxonomy" id="328515"/>
    <lineage>
        <taxon>Bacteria</taxon>
        <taxon>Pseudomonadati</taxon>
        <taxon>Bacteroidota</taxon>
        <taxon>Flavobacteriia</taxon>
        <taxon>Flavobacteriales</taxon>
        <taxon>Flavobacteriaceae</taxon>
        <taxon>Nonlabens</taxon>
    </lineage>
</organism>
<evidence type="ECO:0000313" key="2">
    <source>
        <dbReference type="Proteomes" id="UP000248584"/>
    </source>
</evidence>
<reference evidence="1 2" key="1">
    <citation type="submission" date="2018-06" db="EMBL/GenBank/DDBJ databases">
        <title>Genomic Encyclopedia of Archaeal and Bacterial Type Strains, Phase II (KMG-II): from individual species to whole genera.</title>
        <authorList>
            <person name="Goeker M."/>
        </authorList>
    </citation>
    <scope>NUCLEOTIDE SEQUENCE [LARGE SCALE GENOMIC DNA]</scope>
    <source>
        <strain evidence="1 2">DSM 17205</strain>
    </source>
</reference>